<keyword evidence="13" id="KW-1015">Disulfide bond</keyword>
<evidence type="ECO:0000256" key="11">
    <source>
        <dbReference type="ARBA" id="ARBA00022989"/>
    </source>
</evidence>
<dbReference type="Gene3D" id="3.30.200.20">
    <property type="entry name" value="Phosphorylase Kinase, domain 1"/>
    <property type="match status" value="1"/>
</dbReference>
<feature type="chain" id="PRO_5009188237" description="non-specific serine/threonine protein kinase" evidence="17">
    <location>
        <begin position="19"/>
        <end position="433"/>
    </location>
</feature>
<dbReference type="GO" id="GO:0005524">
    <property type="term" value="F:ATP binding"/>
    <property type="evidence" value="ECO:0007669"/>
    <property type="project" value="UniProtKB-KW"/>
</dbReference>
<evidence type="ECO:0000256" key="12">
    <source>
        <dbReference type="ARBA" id="ARBA00023136"/>
    </source>
</evidence>
<dbReference type="Gene3D" id="3.30.430.20">
    <property type="entry name" value="Gnk2 domain, C-X8-C-X2-C motif"/>
    <property type="match status" value="2"/>
</dbReference>
<evidence type="ECO:0000256" key="6">
    <source>
        <dbReference type="ARBA" id="ARBA00022729"/>
    </source>
</evidence>
<organism evidence="20 21">
    <name type="scientific">Dichanthelium oligosanthes</name>
    <dbReference type="NCBI Taxonomy" id="888268"/>
    <lineage>
        <taxon>Eukaryota</taxon>
        <taxon>Viridiplantae</taxon>
        <taxon>Streptophyta</taxon>
        <taxon>Embryophyta</taxon>
        <taxon>Tracheophyta</taxon>
        <taxon>Spermatophyta</taxon>
        <taxon>Magnoliopsida</taxon>
        <taxon>Liliopsida</taxon>
        <taxon>Poales</taxon>
        <taxon>Poaceae</taxon>
        <taxon>PACMAD clade</taxon>
        <taxon>Panicoideae</taxon>
        <taxon>Panicodae</taxon>
        <taxon>Paniceae</taxon>
        <taxon>Dichantheliinae</taxon>
        <taxon>Dichanthelium</taxon>
    </lineage>
</organism>
<gene>
    <name evidence="20" type="ORF">BAE44_0012934</name>
</gene>
<evidence type="ECO:0000256" key="13">
    <source>
        <dbReference type="ARBA" id="ARBA00023157"/>
    </source>
</evidence>
<keyword evidence="7" id="KW-0677">Repeat</keyword>
<keyword evidence="14" id="KW-0325">Glycoprotein</keyword>
<dbReference type="FunFam" id="3.30.200.20:FF:000195">
    <property type="entry name" value="G-type lectin S-receptor-like serine/threonine-protein kinase"/>
    <property type="match status" value="1"/>
</dbReference>
<dbReference type="GO" id="GO:0004674">
    <property type="term" value="F:protein serine/threonine kinase activity"/>
    <property type="evidence" value="ECO:0007669"/>
    <property type="project" value="UniProtKB-KW"/>
</dbReference>
<keyword evidence="12" id="KW-0472">Membrane</keyword>
<dbReference type="OrthoDB" id="688481at2759"/>
<feature type="signal peptide" evidence="17">
    <location>
        <begin position="1"/>
        <end position="18"/>
    </location>
</feature>
<evidence type="ECO:0000259" key="19">
    <source>
        <dbReference type="PROSITE" id="PS51473"/>
    </source>
</evidence>
<dbReference type="GO" id="GO:0005886">
    <property type="term" value="C:plasma membrane"/>
    <property type="evidence" value="ECO:0007669"/>
    <property type="project" value="TreeGrafter"/>
</dbReference>
<dbReference type="PANTHER" id="PTHR27002">
    <property type="entry name" value="RECEPTOR-LIKE SERINE/THREONINE-PROTEIN KINASE SD1-8"/>
    <property type="match status" value="1"/>
</dbReference>
<comment type="catalytic activity">
    <reaction evidence="16">
        <text>L-seryl-[protein] + ATP = O-phospho-L-seryl-[protein] + ADP + H(+)</text>
        <dbReference type="Rhea" id="RHEA:17989"/>
        <dbReference type="Rhea" id="RHEA-COMP:9863"/>
        <dbReference type="Rhea" id="RHEA-COMP:11604"/>
        <dbReference type="ChEBI" id="CHEBI:15378"/>
        <dbReference type="ChEBI" id="CHEBI:29999"/>
        <dbReference type="ChEBI" id="CHEBI:30616"/>
        <dbReference type="ChEBI" id="CHEBI:83421"/>
        <dbReference type="ChEBI" id="CHEBI:456216"/>
        <dbReference type="EC" id="2.7.11.1"/>
    </reaction>
</comment>
<dbReference type="GO" id="GO:0030246">
    <property type="term" value="F:carbohydrate binding"/>
    <property type="evidence" value="ECO:0007669"/>
    <property type="project" value="UniProtKB-KW"/>
</dbReference>
<evidence type="ECO:0000256" key="3">
    <source>
        <dbReference type="ARBA" id="ARBA00022527"/>
    </source>
</evidence>
<evidence type="ECO:0000256" key="15">
    <source>
        <dbReference type="ARBA" id="ARBA00047899"/>
    </source>
</evidence>
<evidence type="ECO:0000256" key="2">
    <source>
        <dbReference type="ARBA" id="ARBA00012513"/>
    </source>
</evidence>
<keyword evidence="5" id="KW-0812">Transmembrane</keyword>
<dbReference type="SUPFAM" id="SSF56112">
    <property type="entry name" value="Protein kinase-like (PK-like)"/>
    <property type="match status" value="1"/>
</dbReference>
<sequence>MMLLAALLLLLSSPKLLAEGQSVCSNANIVYMQSSTYMYNLKPLAEALFASVINSNSHSAHDTAGMGTDMVYGAVLCRGDTDPGTDCAYRLKEVFDAAMNSSANSSCSSQKDITLFGDGYLVQLRFSDHDFISNYSNSQECIVRANLNPPPLGHVSEQFDFLVSKLMMKLTEAAVKKTGRYETGQGWLTEKSQTVYGLVQCTEGMPPDACQACLNSATTKREQMVKSGQMGGAILGGHCSFWYQTEVQFFAGPPMLSLNMPTQRARFELQLLSMAIQNVINLWRLEEGNSGFSVYDFSQIKEATGNFSSENKLGQGGFGPVYKGLLPGGLEVAVKRLAACSVQGLLEFKNEIQLIAKLQHKNLVKLLGCCIQGDQEKMLVYEYMQNKSLDIFIFGKPTITFHCSHMLQFGVLTIFKMFSTYYDILQILTKESN</sequence>
<accession>A0A1E5VLU5</accession>
<dbReference type="EC" id="2.7.11.1" evidence="2"/>
<dbReference type="Pfam" id="PF01657">
    <property type="entry name" value="Stress-antifung"/>
    <property type="match status" value="2"/>
</dbReference>
<dbReference type="Proteomes" id="UP000095767">
    <property type="component" value="Unassembled WGS sequence"/>
</dbReference>
<name>A0A1E5VLU5_9POAL</name>
<dbReference type="InterPro" id="IPR000719">
    <property type="entry name" value="Prot_kinase_dom"/>
</dbReference>
<keyword evidence="20" id="KW-0675">Receptor</keyword>
<keyword evidence="20" id="KW-0430">Lectin</keyword>
<dbReference type="EMBL" id="LWDX02035620">
    <property type="protein sequence ID" value="OEL26047.1"/>
    <property type="molecule type" value="Genomic_DNA"/>
</dbReference>
<proteinExistence type="predicted"/>
<keyword evidence="21" id="KW-1185">Reference proteome</keyword>
<reference evidence="20 21" key="1">
    <citation type="submission" date="2016-09" db="EMBL/GenBank/DDBJ databases">
        <title>The draft genome of Dichanthelium oligosanthes: A C3 panicoid grass species.</title>
        <authorList>
            <person name="Studer A.J."/>
            <person name="Schnable J.C."/>
            <person name="Brutnell T.P."/>
        </authorList>
    </citation>
    <scope>NUCLEOTIDE SEQUENCE [LARGE SCALE GENOMIC DNA]</scope>
    <source>
        <strain evidence="21">cv. Kellogg 1175</strain>
        <tissue evidence="20">Leaf</tissue>
    </source>
</reference>
<dbReference type="CDD" id="cd23509">
    <property type="entry name" value="Gnk2-like"/>
    <property type="match status" value="2"/>
</dbReference>
<evidence type="ECO:0000256" key="16">
    <source>
        <dbReference type="ARBA" id="ARBA00048679"/>
    </source>
</evidence>
<evidence type="ECO:0000313" key="20">
    <source>
        <dbReference type="EMBL" id="OEL26047.1"/>
    </source>
</evidence>
<feature type="domain" description="Protein kinase" evidence="18">
    <location>
        <begin position="307"/>
        <end position="433"/>
    </location>
</feature>
<keyword evidence="10" id="KW-0067">ATP-binding</keyword>
<evidence type="ECO:0000256" key="1">
    <source>
        <dbReference type="ARBA" id="ARBA00004167"/>
    </source>
</evidence>
<dbReference type="Pfam" id="PF07714">
    <property type="entry name" value="PK_Tyr_Ser-Thr"/>
    <property type="match status" value="1"/>
</dbReference>
<evidence type="ECO:0000256" key="5">
    <source>
        <dbReference type="ARBA" id="ARBA00022692"/>
    </source>
</evidence>
<evidence type="ECO:0000256" key="17">
    <source>
        <dbReference type="SAM" id="SignalP"/>
    </source>
</evidence>
<dbReference type="PANTHER" id="PTHR27002:SF697">
    <property type="entry name" value="OS07G0534300 PROTEIN"/>
    <property type="match status" value="1"/>
</dbReference>
<dbReference type="PROSITE" id="PS50011">
    <property type="entry name" value="PROTEIN_KINASE_DOM"/>
    <property type="match status" value="1"/>
</dbReference>
<keyword evidence="4" id="KW-0808">Transferase</keyword>
<dbReference type="GO" id="GO:0004713">
    <property type="term" value="F:protein tyrosine kinase activity"/>
    <property type="evidence" value="ECO:0007669"/>
    <property type="project" value="InterPro"/>
</dbReference>
<comment type="subcellular location">
    <subcellularLocation>
        <location evidence="1">Membrane</location>
        <topology evidence="1">Single-pass membrane protein</topology>
    </subcellularLocation>
</comment>
<keyword evidence="8" id="KW-0547">Nucleotide-binding</keyword>
<evidence type="ECO:0000256" key="14">
    <source>
        <dbReference type="ARBA" id="ARBA00023180"/>
    </source>
</evidence>
<comment type="catalytic activity">
    <reaction evidence="15">
        <text>L-threonyl-[protein] + ATP = O-phospho-L-threonyl-[protein] + ADP + H(+)</text>
        <dbReference type="Rhea" id="RHEA:46608"/>
        <dbReference type="Rhea" id="RHEA-COMP:11060"/>
        <dbReference type="Rhea" id="RHEA-COMP:11605"/>
        <dbReference type="ChEBI" id="CHEBI:15378"/>
        <dbReference type="ChEBI" id="CHEBI:30013"/>
        <dbReference type="ChEBI" id="CHEBI:30616"/>
        <dbReference type="ChEBI" id="CHEBI:61977"/>
        <dbReference type="ChEBI" id="CHEBI:456216"/>
        <dbReference type="EC" id="2.7.11.1"/>
    </reaction>
</comment>
<evidence type="ECO:0000256" key="4">
    <source>
        <dbReference type="ARBA" id="ARBA00022679"/>
    </source>
</evidence>
<dbReference type="PROSITE" id="PS51473">
    <property type="entry name" value="GNK2"/>
    <property type="match status" value="2"/>
</dbReference>
<dbReference type="InterPro" id="IPR038408">
    <property type="entry name" value="GNK2_sf"/>
</dbReference>
<evidence type="ECO:0000256" key="9">
    <source>
        <dbReference type="ARBA" id="ARBA00022777"/>
    </source>
</evidence>
<dbReference type="InterPro" id="IPR020635">
    <property type="entry name" value="Tyr_kinase_cat_dom"/>
</dbReference>
<evidence type="ECO:0000313" key="21">
    <source>
        <dbReference type="Proteomes" id="UP000095767"/>
    </source>
</evidence>
<dbReference type="AlphaFoldDB" id="A0A1E5VLU5"/>
<evidence type="ECO:0000256" key="8">
    <source>
        <dbReference type="ARBA" id="ARBA00022741"/>
    </source>
</evidence>
<dbReference type="STRING" id="888268.A0A1E5VLU5"/>
<protein>
    <recommendedName>
        <fullName evidence="2">non-specific serine/threonine protein kinase</fullName>
        <ecNumber evidence="2">2.7.11.1</ecNumber>
    </recommendedName>
</protein>
<dbReference type="InterPro" id="IPR002902">
    <property type="entry name" value="GNK2"/>
</dbReference>
<dbReference type="SMART" id="SM00219">
    <property type="entry name" value="TyrKc"/>
    <property type="match status" value="1"/>
</dbReference>
<feature type="domain" description="Gnk2-homologous" evidence="19">
    <location>
        <begin position="140"/>
        <end position="248"/>
    </location>
</feature>
<evidence type="ECO:0000256" key="7">
    <source>
        <dbReference type="ARBA" id="ARBA00022737"/>
    </source>
</evidence>
<keyword evidence="3" id="KW-0723">Serine/threonine-protein kinase</keyword>
<comment type="caution">
    <text evidence="20">The sequence shown here is derived from an EMBL/GenBank/DDBJ whole genome shotgun (WGS) entry which is preliminary data.</text>
</comment>
<feature type="domain" description="Gnk2-homologous" evidence="19">
    <location>
        <begin position="18"/>
        <end position="131"/>
    </location>
</feature>
<keyword evidence="11" id="KW-1133">Transmembrane helix</keyword>
<dbReference type="InterPro" id="IPR001245">
    <property type="entry name" value="Ser-Thr/Tyr_kinase_cat_dom"/>
</dbReference>
<evidence type="ECO:0000256" key="10">
    <source>
        <dbReference type="ARBA" id="ARBA00022840"/>
    </source>
</evidence>
<dbReference type="InterPro" id="IPR011009">
    <property type="entry name" value="Kinase-like_dom_sf"/>
</dbReference>
<keyword evidence="9 20" id="KW-0418">Kinase</keyword>
<evidence type="ECO:0000259" key="18">
    <source>
        <dbReference type="PROSITE" id="PS50011"/>
    </source>
</evidence>
<keyword evidence="6 17" id="KW-0732">Signal</keyword>